<dbReference type="InterPro" id="IPR037401">
    <property type="entry name" value="SnoaL-like"/>
</dbReference>
<sequence length="129" mass="14548">MTNQRSEILAVNDAFYRAFEKKDIEAMGAVWSQGTGSLCIHPGWNVLNGWKDIQASWANIFKNTAYVEIDTDIITTEVRENVAYVVLVENVLQIANGRKLKAQSIATNVFELLGGKWYLVHHHASPVMR</sequence>
<keyword evidence="3" id="KW-1185">Reference proteome</keyword>
<dbReference type="PANTHER" id="PTHR34957:SF1">
    <property type="entry name" value="NUCLEAR TRANSPORT FACTOR 2 (NTF2) FAMILY PROTEIN"/>
    <property type="match status" value="1"/>
</dbReference>
<organism evidence="2 3">
    <name type="scientific">Scytonema hofmannii PCC 7110</name>
    <dbReference type="NCBI Taxonomy" id="128403"/>
    <lineage>
        <taxon>Bacteria</taxon>
        <taxon>Bacillati</taxon>
        <taxon>Cyanobacteriota</taxon>
        <taxon>Cyanophyceae</taxon>
        <taxon>Nostocales</taxon>
        <taxon>Scytonemataceae</taxon>
        <taxon>Scytonema</taxon>
    </lineage>
</organism>
<dbReference type="OrthoDB" id="9786718at2"/>
<dbReference type="Proteomes" id="UP000076925">
    <property type="component" value="Unassembled WGS sequence"/>
</dbReference>
<dbReference type="RefSeq" id="WP_017743874.1">
    <property type="nucleotide sequence ID" value="NZ_KQ976354.1"/>
</dbReference>
<comment type="caution">
    <text evidence="2">The sequence shown here is derived from an EMBL/GenBank/DDBJ whole genome shotgun (WGS) entry which is preliminary data.</text>
</comment>
<dbReference type="AlphaFoldDB" id="A0A139WRK8"/>
<protein>
    <submittedName>
        <fullName evidence="2">DUF4440 domain-containing protein</fullName>
    </submittedName>
</protein>
<dbReference type="InterPro" id="IPR032710">
    <property type="entry name" value="NTF2-like_dom_sf"/>
</dbReference>
<gene>
    <name evidence="2" type="ORF">WA1_10065</name>
</gene>
<evidence type="ECO:0000313" key="3">
    <source>
        <dbReference type="Proteomes" id="UP000076925"/>
    </source>
</evidence>
<feature type="domain" description="SnoaL-like" evidence="1">
    <location>
        <begin position="8"/>
        <end position="127"/>
    </location>
</feature>
<proteinExistence type="predicted"/>
<evidence type="ECO:0000259" key="1">
    <source>
        <dbReference type="Pfam" id="PF13474"/>
    </source>
</evidence>
<dbReference type="EMBL" id="ANNX02000053">
    <property type="protein sequence ID" value="KYC35068.1"/>
    <property type="molecule type" value="Genomic_DNA"/>
</dbReference>
<dbReference type="Pfam" id="PF13474">
    <property type="entry name" value="SnoaL_3"/>
    <property type="match status" value="1"/>
</dbReference>
<evidence type="ECO:0000313" key="2">
    <source>
        <dbReference type="EMBL" id="KYC35068.1"/>
    </source>
</evidence>
<dbReference type="SUPFAM" id="SSF54427">
    <property type="entry name" value="NTF2-like"/>
    <property type="match status" value="1"/>
</dbReference>
<accession>A0A139WRK8</accession>
<dbReference type="PANTHER" id="PTHR34957">
    <property type="entry name" value="NUCLEAR TRANSPORT FACTOR 2 (NTF2) FAMILY PROTEIN"/>
    <property type="match status" value="1"/>
</dbReference>
<dbReference type="Gene3D" id="3.10.450.50">
    <property type="match status" value="1"/>
</dbReference>
<name>A0A139WRK8_9CYAN</name>
<dbReference type="STRING" id="128403.WA1_10065"/>
<reference evidence="2 3" key="1">
    <citation type="journal article" date="2013" name="Genome Biol. Evol.">
        <title>Genomes of Stigonematalean cyanobacteria (subsection V) and the evolution of oxygenic photosynthesis from prokaryotes to plastids.</title>
        <authorList>
            <person name="Dagan T."/>
            <person name="Roettger M."/>
            <person name="Stucken K."/>
            <person name="Landan G."/>
            <person name="Koch R."/>
            <person name="Major P."/>
            <person name="Gould S.B."/>
            <person name="Goremykin V.V."/>
            <person name="Rippka R."/>
            <person name="Tandeau de Marsac N."/>
            <person name="Gugger M."/>
            <person name="Lockhart P.J."/>
            <person name="Allen J.F."/>
            <person name="Brune I."/>
            <person name="Maus I."/>
            <person name="Puhler A."/>
            <person name="Martin W.F."/>
        </authorList>
    </citation>
    <scope>NUCLEOTIDE SEQUENCE [LARGE SCALE GENOMIC DNA]</scope>
    <source>
        <strain evidence="2 3">PCC 7110</strain>
    </source>
</reference>